<protein>
    <recommendedName>
        <fullName evidence="2">Reverse transcriptase domain-containing protein</fullName>
    </recommendedName>
</protein>
<dbReference type="Proteomes" id="UP000299102">
    <property type="component" value="Unassembled WGS sequence"/>
</dbReference>
<dbReference type="AlphaFoldDB" id="A0A4C1VR81"/>
<evidence type="ECO:0000256" key="1">
    <source>
        <dbReference type="SAM" id="MobiDB-lite"/>
    </source>
</evidence>
<name>A0A4C1VR81_EUMVA</name>
<accession>A0A4C1VR81</accession>
<proteinExistence type="predicted"/>
<keyword evidence="4" id="KW-1185">Reference proteome</keyword>
<evidence type="ECO:0000259" key="2">
    <source>
        <dbReference type="PROSITE" id="PS50878"/>
    </source>
</evidence>
<evidence type="ECO:0000313" key="3">
    <source>
        <dbReference type="EMBL" id="GBP41636.1"/>
    </source>
</evidence>
<sequence>MNKESSCPSGAGGKVRTENKVSVSHAILKNNIIEALNKIGYECLSKILKQHENTHSSRRPIRAGVPQGSTLSPLLYSV</sequence>
<feature type="domain" description="Reverse transcriptase" evidence="2">
    <location>
        <begin position="1"/>
        <end position="78"/>
    </location>
</feature>
<organism evidence="3 4">
    <name type="scientific">Eumeta variegata</name>
    <name type="common">Bagworm moth</name>
    <name type="synonym">Eumeta japonica</name>
    <dbReference type="NCBI Taxonomy" id="151549"/>
    <lineage>
        <taxon>Eukaryota</taxon>
        <taxon>Metazoa</taxon>
        <taxon>Ecdysozoa</taxon>
        <taxon>Arthropoda</taxon>
        <taxon>Hexapoda</taxon>
        <taxon>Insecta</taxon>
        <taxon>Pterygota</taxon>
        <taxon>Neoptera</taxon>
        <taxon>Endopterygota</taxon>
        <taxon>Lepidoptera</taxon>
        <taxon>Glossata</taxon>
        <taxon>Ditrysia</taxon>
        <taxon>Tineoidea</taxon>
        <taxon>Psychidae</taxon>
        <taxon>Oiketicinae</taxon>
        <taxon>Eumeta</taxon>
    </lineage>
</organism>
<gene>
    <name evidence="3" type="ORF">EVAR_31952_1</name>
</gene>
<evidence type="ECO:0000313" key="4">
    <source>
        <dbReference type="Proteomes" id="UP000299102"/>
    </source>
</evidence>
<comment type="caution">
    <text evidence="3">The sequence shown here is derived from an EMBL/GenBank/DDBJ whole genome shotgun (WGS) entry which is preliminary data.</text>
</comment>
<feature type="region of interest" description="Disordered" evidence="1">
    <location>
        <begin position="52"/>
        <end position="78"/>
    </location>
</feature>
<dbReference type="PROSITE" id="PS50878">
    <property type="entry name" value="RT_POL"/>
    <property type="match status" value="1"/>
</dbReference>
<dbReference type="InterPro" id="IPR000477">
    <property type="entry name" value="RT_dom"/>
</dbReference>
<reference evidence="3 4" key="1">
    <citation type="journal article" date="2019" name="Commun. Biol.">
        <title>The bagworm genome reveals a unique fibroin gene that provides high tensile strength.</title>
        <authorList>
            <person name="Kono N."/>
            <person name="Nakamura H."/>
            <person name="Ohtoshi R."/>
            <person name="Tomita M."/>
            <person name="Numata K."/>
            <person name="Arakawa K."/>
        </authorList>
    </citation>
    <scope>NUCLEOTIDE SEQUENCE [LARGE SCALE GENOMIC DNA]</scope>
</reference>
<dbReference type="EMBL" id="BGZK01000403">
    <property type="protein sequence ID" value="GBP41636.1"/>
    <property type="molecule type" value="Genomic_DNA"/>
</dbReference>